<gene>
    <name evidence="2" type="ORF">LTR09_003072</name>
</gene>
<protein>
    <submittedName>
        <fullName evidence="2">Uncharacterized protein</fullName>
    </submittedName>
</protein>
<evidence type="ECO:0000256" key="1">
    <source>
        <dbReference type="SAM" id="MobiDB-lite"/>
    </source>
</evidence>
<evidence type="ECO:0000313" key="3">
    <source>
        <dbReference type="Proteomes" id="UP001271007"/>
    </source>
</evidence>
<reference evidence="2" key="1">
    <citation type="submission" date="2023-04" db="EMBL/GenBank/DDBJ databases">
        <title>Black Yeasts Isolated from many extreme environments.</title>
        <authorList>
            <person name="Coleine C."/>
            <person name="Stajich J.E."/>
            <person name="Selbmann L."/>
        </authorList>
    </citation>
    <scope>NUCLEOTIDE SEQUENCE</scope>
    <source>
        <strain evidence="2">CCFEE 5312</strain>
    </source>
</reference>
<organism evidence="2 3">
    <name type="scientific">Extremus antarcticus</name>
    <dbReference type="NCBI Taxonomy" id="702011"/>
    <lineage>
        <taxon>Eukaryota</taxon>
        <taxon>Fungi</taxon>
        <taxon>Dikarya</taxon>
        <taxon>Ascomycota</taxon>
        <taxon>Pezizomycotina</taxon>
        <taxon>Dothideomycetes</taxon>
        <taxon>Dothideomycetidae</taxon>
        <taxon>Mycosphaerellales</taxon>
        <taxon>Extremaceae</taxon>
        <taxon>Extremus</taxon>
    </lineage>
</organism>
<dbReference type="AlphaFoldDB" id="A0AAJ0GE93"/>
<name>A0AAJ0GE93_9PEZI</name>
<proteinExistence type="predicted"/>
<feature type="compositionally biased region" description="Basic and acidic residues" evidence="1">
    <location>
        <begin position="308"/>
        <end position="319"/>
    </location>
</feature>
<keyword evidence="3" id="KW-1185">Reference proteome</keyword>
<dbReference type="Proteomes" id="UP001271007">
    <property type="component" value="Unassembled WGS sequence"/>
</dbReference>
<feature type="region of interest" description="Disordered" evidence="1">
    <location>
        <begin position="308"/>
        <end position="334"/>
    </location>
</feature>
<dbReference type="EMBL" id="JAWDJX010000007">
    <property type="protein sequence ID" value="KAK3055838.1"/>
    <property type="molecule type" value="Genomic_DNA"/>
</dbReference>
<evidence type="ECO:0000313" key="2">
    <source>
        <dbReference type="EMBL" id="KAK3055838.1"/>
    </source>
</evidence>
<accession>A0AAJ0GE93</accession>
<sequence>MSNSTPERLNAERALKAGDIAALLGKVIQFEVESKKPEKKYWRVACGQWTDEGPSGTAYMFPAKLSGRTKGDPIVWSVRFEKNFDTRAKGKTTLALDKITFHKPLEFRHWFPAEDTNFDRAGGGNEAQARIEWKKFLCEVWQLACDGEELPEYDTAITKPTSKKRAATVATAKEDAVEADDGGGEDVEKRYRQAFYAKFPELLTAKSIWDAYDMDTEQGKLFDLSKASESDAHMISTSWTEHVSLANCRGPDKTTLLEARREKRNHDVDLCSNTMHFNAWQMRELDAPGTTNFINMPPEGGWGPMEDRYSKQDKGRKTPTELPKIAGGSGKLPAQRLDSAGPLDLSSYSPFISGKPGAKSARDMMTEEQMQKLQKLVPAVSEMLDWQAANKK</sequence>
<comment type="caution">
    <text evidence="2">The sequence shown here is derived from an EMBL/GenBank/DDBJ whole genome shotgun (WGS) entry which is preliminary data.</text>
</comment>